<comment type="caution">
    <text evidence="1">The sequence shown here is derived from an EMBL/GenBank/DDBJ whole genome shotgun (WGS) entry which is preliminary data.</text>
</comment>
<name>A0ABT2W8R8_9FLAO</name>
<dbReference type="EMBL" id="JAOTEM010000003">
    <property type="protein sequence ID" value="MCU7618374.1"/>
    <property type="molecule type" value="Genomic_DNA"/>
</dbReference>
<proteinExistence type="predicted"/>
<evidence type="ECO:0008006" key="3">
    <source>
        <dbReference type="Google" id="ProtNLM"/>
    </source>
</evidence>
<evidence type="ECO:0000313" key="2">
    <source>
        <dbReference type="Proteomes" id="UP001208649"/>
    </source>
</evidence>
<dbReference type="RefSeq" id="WP_263003883.1">
    <property type="nucleotide sequence ID" value="NZ_JAOTEM010000003.1"/>
</dbReference>
<gene>
    <name evidence="1" type="ORF">NZ698_14330</name>
</gene>
<sequence length="297" mass="33983">MNPFLRIEKPCEESQENMHDVPEGKFCDLCSKKVIDFSVLNDSEISKIVLENKGEKLCGIFFKKQLNRPLIEEKAFHFEQSRRKSFAKVAAGIALTASIVGSYPAQTTNIVQKELVNSVNSQKQTVQGKIKTDDGNFIISGRVISGDKQQPLSAEISFITVLKVYTAKTDENGYYSLEIPKDILKYESLLKFKPSYYAYDTKLAIYTIENLGKKQVINLDYNGSDKMYGEVSINSSPATDKSLVIMDGKKLDYKLFNKSFSMYYNRYELHYIPKEFVKFFTTKETINDIYIVFVKPK</sequence>
<evidence type="ECO:0000313" key="1">
    <source>
        <dbReference type="EMBL" id="MCU7618374.1"/>
    </source>
</evidence>
<accession>A0ABT2W8R8</accession>
<protein>
    <recommendedName>
        <fullName evidence="3">Carboxypeptidase regulatory-like domain-containing protein</fullName>
    </recommendedName>
</protein>
<reference evidence="2" key="1">
    <citation type="submission" date="2023-07" db="EMBL/GenBank/DDBJ databases">
        <title>Chryseobacterium sp. strain PBS4-4 Genome sequencing and assembly.</title>
        <authorList>
            <person name="Jung Y."/>
        </authorList>
    </citation>
    <scope>NUCLEOTIDE SEQUENCE [LARGE SCALE GENOMIC DNA]</scope>
    <source>
        <strain evidence="2">PBS4-4</strain>
    </source>
</reference>
<dbReference type="Proteomes" id="UP001208649">
    <property type="component" value="Unassembled WGS sequence"/>
</dbReference>
<organism evidence="1 2">
    <name type="scientific">Chryseobacterium edaphi</name>
    <dbReference type="NCBI Taxonomy" id="2976532"/>
    <lineage>
        <taxon>Bacteria</taxon>
        <taxon>Pseudomonadati</taxon>
        <taxon>Bacteroidota</taxon>
        <taxon>Flavobacteriia</taxon>
        <taxon>Flavobacteriales</taxon>
        <taxon>Weeksellaceae</taxon>
        <taxon>Chryseobacterium group</taxon>
        <taxon>Chryseobacterium</taxon>
    </lineage>
</organism>
<keyword evidence="2" id="KW-1185">Reference proteome</keyword>